<gene>
    <name evidence="1" type="ORF">J596_1428</name>
</gene>
<accession>A0A062IP16</accession>
<protein>
    <submittedName>
        <fullName evidence="1">Uncharacterized protein</fullName>
    </submittedName>
</protein>
<dbReference type="Proteomes" id="UP000027327">
    <property type="component" value="Unassembled WGS sequence"/>
</dbReference>
<proteinExistence type="predicted"/>
<comment type="caution">
    <text evidence="1">The sequence shown here is derived from an EMBL/GenBank/DDBJ whole genome shotgun (WGS) entry which is preliminary data.</text>
</comment>
<reference evidence="1 2" key="1">
    <citation type="submission" date="2014-04" db="EMBL/GenBank/DDBJ databases">
        <title>Comparative genomics and transcriptomics to identify genetic mechanisms underlying the emergence of carbapenem resistant Acinetobacter baumannii (CRAb).</title>
        <authorList>
            <person name="Harris A.D."/>
            <person name="Johnson K.J."/>
            <person name="George J."/>
            <person name="Nadendla S."/>
            <person name="Daugherty S.C."/>
            <person name="Parankush S."/>
            <person name="Sadzewicz L."/>
            <person name="Tallon L."/>
            <person name="Sengamalay N."/>
            <person name="Hazen T.H."/>
            <person name="Rasko D.A."/>
        </authorList>
    </citation>
    <scope>NUCLEOTIDE SEQUENCE [LARGE SCALE GENOMIC DNA]</scope>
    <source>
        <strain evidence="1 2">21072</strain>
    </source>
</reference>
<organism evidence="1 2">
    <name type="scientific">Acinetobacter baumannii 21072</name>
    <dbReference type="NCBI Taxonomy" id="1310697"/>
    <lineage>
        <taxon>Bacteria</taxon>
        <taxon>Pseudomonadati</taxon>
        <taxon>Pseudomonadota</taxon>
        <taxon>Gammaproteobacteria</taxon>
        <taxon>Moraxellales</taxon>
        <taxon>Moraxellaceae</taxon>
        <taxon>Acinetobacter</taxon>
        <taxon>Acinetobacter calcoaceticus/baumannii complex</taxon>
    </lineage>
</organism>
<evidence type="ECO:0000313" key="1">
    <source>
        <dbReference type="EMBL" id="KCY19663.1"/>
    </source>
</evidence>
<name>A0A062IP16_ACIBA</name>
<dbReference type="EMBL" id="JMOD01000019">
    <property type="protein sequence ID" value="KCY19663.1"/>
    <property type="molecule type" value="Genomic_DNA"/>
</dbReference>
<evidence type="ECO:0000313" key="2">
    <source>
        <dbReference type="Proteomes" id="UP000027327"/>
    </source>
</evidence>
<sequence length="38" mass="4616">MILNNKKTMFYFIKNEEILCRNLKMLEKYPILYGDVTS</sequence>
<dbReference type="AlphaFoldDB" id="A0A062IP16"/>